<dbReference type="EMBL" id="JAUEPR010000096">
    <property type="protein sequence ID" value="KAK0464841.1"/>
    <property type="molecule type" value="Genomic_DNA"/>
</dbReference>
<dbReference type="AlphaFoldDB" id="A0AA39NFT2"/>
<protein>
    <submittedName>
        <fullName evidence="1">Uncharacterized protein</fullName>
    </submittedName>
</protein>
<organism evidence="1 2">
    <name type="scientific">Armillaria novae-zelandiae</name>
    <dbReference type="NCBI Taxonomy" id="153914"/>
    <lineage>
        <taxon>Eukaryota</taxon>
        <taxon>Fungi</taxon>
        <taxon>Dikarya</taxon>
        <taxon>Basidiomycota</taxon>
        <taxon>Agaricomycotina</taxon>
        <taxon>Agaricomycetes</taxon>
        <taxon>Agaricomycetidae</taxon>
        <taxon>Agaricales</taxon>
        <taxon>Marasmiineae</taxon>
        <taxon>Physalacriaceae</taxon>
        <taxon>Armillaria</taxon>
    </lineage>
</organism>
<comment type="caution">
    <text evidence="1">The sequence shown here is derived from an EMBL/GenBank/DDBJ whole genome shotgun (WGS) entry which is preliminary data.</text>
</comment>
<evidence type="ECO:0000313" key="2">
    <source>
        <dbReference type="Proteomes" id="UP001175227"/>
    </source>
</evidence>
<name>A0AA39NFT2_9AGAR</name>
<dbReference type="Proteomes" id="UP001175227">
    <property type="component" value="Unassembled WGS sequence"/>
</dbReference>
<accession>A0AA39NFT2</accession>
<proteinExistence type="predicted"/>
<keyword evidence="2" id="KW-1185">Reference proteome</keyword>
<reference evidence="1" key="1">
    <citation type="submission" date="2023-06" db="EMBL/GenBank/DDBJ databases">
        <authorList>
            <consortium name="Lawrence Berkeley National Laboratory"/>
            <person name="Ahrendt S."/>
            <person name="Sahu N."/>
            <person name="Indic B."/>
            <person name="Wong-Bajracharya J."/>
            <person name="Merenyi Z."/>
            <person name="Ke H.-M."/>
            <person name="Monk M."/>
            <person name="Kocsube S."/>
            <person name="Drula E."/>
            <person name="Lipzen A."/>
            <person name="Balint B."/>
            <person name="Henrissat B."/>
            <person name="Andreopoulos B."/>
            <person name="Martin F.M."/>
            <person name="Harder C.B."/>
            <person name="Rigling D."/>
            <person name="Ford K.L."/>
            <person name="Foster G.D."/>
            <person name="Pangilinan J."/>
            <person name="Papanicolaou A."/>
            <person name="Barry K."/>
            <person name="LaButti K."/>
            <person name="Viragh M."/>
            <person name="Koriabine M."/>
            <person name="Yan M."/>
            <person name="Riley R."/>
            <person name="Champramary S."/>
            <person name="Plett K.L."/>
            <person name="Tsai I.J."/>
            <person name="Slot J."/>
            <person name="Sipos G."/>
            <person name="Plett J."/>
            <person name="Nagy L.G."/>
            <person name="Grigoriev I.V."/>
        </authorList>
    </citation>
    <scope>NUCLEOTIDE SEQUENCE</scope>
    <source>
        <strain evidence="1">ICMP 16352</strain>
    </source>
</reference>
<sequence>MDSWKATVPIPSEILYTILSLVLTPSISTTTTSAGSNVVPHVSSPSLASSLTSMTTFDARFSLKNLKPALPTCLTYRPLSKTPVLTTFFGLKASYSTWAVRAVFYCFGATAARCVWTRSVIKFICSHWVNHQHGIRPMPFGLYADNGSCRRFGVATESFLLLTSR</sequence>
<gene>
    <name evidence="1" type="ORF">IW261DRAFT_1163568</name>
</gene>
<evidence type="ECO:0000313" key="1">
    <source>
        <dbReference type="EMBL" id="KAK0464841.1"/>
    </source>
</evidence>